<evidence type="ECO:0000313" key="1">
    <source>
        <dbReference type="EMBL" id="GAA4020460.1"/>
    </source>
</evidence>
<dbReference type="Proteomes" id="UP001500235">
    <property type="component" value="Unassembled WGS sequence"/>
</dbReference>
<name>A0ABP7T3L7_9SPHN</name>
<dbReference type="Pfam" id="PF01963">
    <property type="entry name" value="TraB_PrgY_gumN"/>
    <property type="match status" value="1"/>
</dbReference>
<reference evidence="2" key="1">
    <citation type="journal article" date="2019" name="Int. J. Syst. Evol. Microbiol.">
        <title>The Global Catalogue of Microorganisms (GCM) 10K type strain sequencing project: providing services to taxonomists for standard genome sequencing and annotation.</title>
        <authorList>
            <consortium name="The Broad Institute Genomics Platform"/>
            <consortium name="The Broad Institute Genome Sequencing Center for Infectious Disease"/>
            <person name="Wu L."/>
            <person name="Ma J."/>
        </authorList>
    </citation>
    <scope>NUCLEOTIDE SEQUENCE [LARGE SCALE GENOMIC DNA]</scope>
    <source>
        <strain evidence="2">JCM 17563</strain>
    </source>
</reference>
<dbReference type="CDD" id="cd14789">
    <property type="entry name" value="Tiki"/>
    <property type="match status" value="1"/>
</dbReference>
<sequence length="298" mass="32060">MAVGWWKKGLAALGLLGFGGTAVEARAPANPKPALWKVADKDTTIYLFGTIHLLPKDYAWRSPAFDAATQRSQSLVVETRIDEANPGALAGTMMRLALSPNLPPVEQRVAPAKRAALATAIAKSGVPAVALNRMETWAAAFTLLGTQFRGMSLSQEDGVETVLKKSFTAAGKPIGELETNAEQLGFFDVLPEAAQRSLLEGAIERPEAVKVQFDAMLAAWARGDVDAIARTFNADMGADPALREVLLKRRNANWARWIEQRMSQPGEVMVAVGAGHLAGSDSLQTMLMKRGLKVTRVQ</sequence>
<comment type="caution">
    <text evidence="1">The sequence shown here is derived from an EMBL/GenBank/DDBJ whole genome shotgun (WGS) entry which is preliminary data.</text>
</comment>
<gene>
    <name evidence="1" type="ORF">GCM10022280_21050</name>
</gene>
<dbReference type="InterPro" id="IPR047111">
    <property type="entry name" value="YbaP-like"/>
</dbReference>
<dbReference type="EMBL" id="BAABBQ010000001">
    <property type="protein sequence ID" value="GAA4020460.1"/>
    <property type="molecule type" value="Genomic_DNA"/>
</dbReference>
<dbReference type="PANTHER" id="PTHR40590:SF1">
    <property type="entry name" value="CYTOPLASMIC PROTEIN"/>
    <property type="match status" value="1"/>
</dbReference>
<accession>A0ABP7T3L7</accession>
<dbReference type="RefSeq" id="WP_344707371.1">
    <property type="nucleotide sequence ID" value="NZ_BAABBQ010000001.1"/>
</dbReference>
<keyword evidence="2" id="KW-1185">Reference proteome</keyword>
<organism evidence="1 2">
    <name type="scientific">Sphingomonas swuensis</name>
    <dbReference type="NCBI Taxonomy" id="977800"/>
    <lineage>
        <taxon>Bacteria</taxon>
        <taxon>Pseudomonadati</taxon>
        <taxon>Pseudomonadota</taxon>
        <taxon>Alphaproteobacteria</taxon>
        <taxon>Sphingomonadales</taxon>
        <taxon>Sphingomonadaceae</taxon>
        <taxon>Sphingomonas</taxon>
    </lineage>
</organism>
<proteinExistence type="predicted"/>
<dbReference type="InterPro" id="IPR002816">
    <property type="entry name" value="TraB/PrgY/GumN_fam"/>
</dbReference>
<dbReference type="PANTHER" id="PTHR40590">
    <property type="entry name" value="CYTOPLASMIC PROTEIN-RELATED"/>
    <property type="match status" value="1"/>
</dbReference>
<evidence type="ECO:0000313" key="2">
    <source>
        <dbReference type="Proteomes" id="UP001500235"/>
    </source>
</evidence>
<protein>
    <submittedName>
        <fullName evidence="1">TraB/GumN family protein</fullName>
    </submittedName>
</protein>